<sequence length="91" mass="10607">MCFPACHFFARPWEEKRITSGKNTVAFLPRPHKTTIRRLHNKFLVSPNGYYPWVRPESESHYPDHSFPCSIHPRSPHPSLPEPLSKPGNFL</sequence>
<gene>
    <name evidence="1" type="ORF">E2C01_085261</name>
</gene>
<reference evidence="1 2" key="1">
    <citation type="submission" date="2019-05" db="EMBL/GenBank/DDBJ databases">
        <title>Another draft genome of Portunus trituberculatus and its Hox gene families provides insights of decapod evolution.</title>
        <authorList>
            <person name="Jeong J.-H."/>
            <person name="Song I."/>
            <person name="Kim S."/>
            <person name="Choi T."/>
            <person name="Kim D."/>
            <person name="Ryu S."/>
            <person name="Kim W."/>
        </authorList>
    </citation>
    <scope>NUCLEOTIDE SEQUENCE [LARGE SCALE GENOMIC DNA]</scope>
    <source>
        <tissue evidence="1">Muscle</tissue>
    </source>
</reference>
<dbReference type="EMBL" id="VSRR010083863">
    <property type="protein sequence ID" value="MPC90284.1"/>
    <property type="molecule type" value="Genomic_DNA"/>
</dbReference>
<protein>
    <submittedName>
        <fullName evidence="1">Uncharacterized protein</fullName>
    </submittedName>
</protein>
<comment type="caution">
    <text evidence="1">The sequence shown here is derived from an EMBL/GenBank/DDBJ whole genome shotgun (WGS) entry which is preliminary data.</text>
</comment>
<dbReference type="AlphaFoldDB" id="A0A5B7JD39"/>
<proteinExistence type="predicted"/>
<evidence type="ECO:0000313" key="2">
    <source>
        <dbReference type="Proteomes" id="UP000324222"/>
    </source>
</evidence>
<evidence type="ECO:0000313" key="1">
    <source>
        <dbReference type="EMBL" id="MPC90284.1"/>
    </source>
</evidence>
<keyword evidence="2" id="KW-1185">Reference proteome</keyword>
<accession>A0A5B7JD39</accession>
<organism evidence="1 2">
    <name type="scientific">Portunus trituberculatus</name>
    <name type="common">Swimming crab</name>
    <name type="synonym">Neptunus trituberculatus</name>
    <dbReference type="NCBI Taxonomy" id="210409"/>
    <lineage>
        <taxon>Eukaryota</taxon>
        <taxon>Metazoa</taxon>
        <taxon>Ecdysozoa</taxon>
        <taxon>Arthropoda</taxon>
        <taxon>Crustacea</taxon>
        <taxon>Multicrustacea</taxon>
        <taxon>Malacostraca</taxon>
        <taxon>Eumalacostraca</taxon>
        <taxon>Eucarida</taxon>
        <taxon>Decapoda</taxon>
        <taxon>Pleocyemata</taxon>
        <taxon>Brachyura</taxon>
        <taxon>Eubrachyura</taxon>
        <taxon>Portunoidea</taxon>
        <taxon>Portunidae</taxon>
        <taxon>Portuninae</taxon>
        <taxon>Portunus</taxon>
    </lineage>
</organism>
<dbReference type="Proteomes" id="UP000324222">
    <property type="component" value="Unassembled WGS sequence"/>
</dbReference>
<name>A0A5B7JD39_PORTR</name>